<dbReference type="Proteomes" id="UP000655225">
    <property type="component" value="Unassembled WGS sequence"/>
</dbReference>
<evidence type="ECO:0000313" key="5">
    <source>
        <dbReference type="Proteomes" id="UP000655225"/>
    </source>
</evidence>
<gene>
    <name evidence="4" type="ORF">HHK36_016492</name>
</gene>
<dbReference type="AlphaFoldDB" id="A0A834Z0F1"/>
<evidence type="ECO:0000313" key="4">
    <source>
        <dbReference type="EMBL" id="KAF8397572.1"/>
    </source>
</evidence>
<name>A0A834Z0F1_TETSI</name>
<organism evidence="4 5">
    <name type="scientific">Tetracentron sinense</name>
    <name type="common">Spur-leaf</name>
    <dbReference type="NCBI Taxonomy" id="13715"/>
    <lineage>
        <taxon>Eukaryota</taxon>
        <taxon>Viridiplantae</taxon>
        <taxon>Streptophyta</taxon>
        <taxon>Embryophyta</taxon>
        <taxon>Tracheophyta</taxon>
        <taxon>Spermatophyta</taxon>
        <taxon>Magnoliopsida</taxon>
        <taxon>Trochodendrales</taxon>
        <taxon>Trochodendraceae</taxon>
        <taxon>Tetracentron</taxon>
    </lineage>
</organism>
<evidence type="ECO:0000259" key="3">
    <source>
        <dbReference type="Pfam" id="PF12819"/>
    </source>
</evidence>
<feature type="chain" id="PRO_5032849844" description="Malectin-like domain-containing protein" evidence="2">
    <location>
        <begin position="21"/>
        <end position="401"/>
    </location>
</feature>
<proteinExistence type="predicted"/>
<dbReference type="Pfam" id="PF12819">
    <property type="entry name" value="Malectin_like"/>
    <property type="match status" value="1"/>
</dbReference>
<keyword evidence="2" id="KW-0732">Signal</keyword>
<sequence>MERRIFIFLVFFAVRALSQATYEWVNIDCGTETNYEDRYGLQWVTDDEFIWTGKNKQVSSSVVVLEQMESLRFFTEQNKNCYSIPASTGVRYFIRAAFFYGNYDGISNPPTFDLEIDGNKWVTVVTSITETVYHEVIYMAKGENISVCVTRTRDNEFPFISSIETWPLPKEMYAGMDRNFAWLKSYRYRYGGTDTIWYPDDNYKRIWDPLNPSGLIPVTADFTSLISSTVDDPPEKGLLKAVEAENPTDSINLEFPFPNSNRFTYLSIYYAEMTELFNDTRSFGFVVDGQDLDLIVSPSYQICSGIWSKTKSSGPLTVDLNPAEGSTLPPIISLIEVYSASDPLITTGTSLDDMNGLDAFISSFTKLQGWSGEPCLPSDTVWQWLNCSGDDPPRITSMYDF</sequence>
<comment type="subcellular location">
    <subcellularLocation>
        <location evidence="1">Membrane</location>
        <topology evidence="1">Single-pass membrane protein</topology>
    </subcellularLocation>
</comment>
<dbReference type="OMA" id="DMAWFIR"/>
<accession>A0A834Z0F1</accession>
<dbReference type="PANTHER" id="PTHR45631:SF186">
    <property type="entry name" value="MALECTIN-LIKE DOMAIN-CONTAINING PROTEIN"/>
    <property type="match status" value="1"/>
</dbReference>
<protein>
    <recommendedName>
        <fullName evidence="3">Malectin-like domain-containing protein</fullName>
    </recommendedName>
</protein>
<dbReference type="PANTHER" id="PTHR45631">
    <property type="entry name" value="OS07G0107800 PROTEIN-RELATED"/>
    <property type="match status" value="1"/>
</dbReference>
<dbReference type="EMBL" id="JABCRI010000011">
    <property type="protein sequence ID" value="KAF8397572.1"/>
    <property type="molecule type" value="Genomic_DNA"/>
</dbReference>
<evidence type="ECO:0000256" key="2">
    <source>
        <dbReference type="SAM" id="SignalP"/>
    </source>
</evidence>
<dbReference type="InterPro" id="IPR024788">
    <property type="entry name" value="Malectin-like_Carb-bd_dom"/>
</dbReference>
<feature type="signal peptide" evidence="2">
    <location>
        <begin position="1"/>
        <end position="20"/>
    </location>
</feature>
<keyword evidence="5" id="KW-1185">Reference proteome</keyword>
<evidence type="ECO:0000256" key="1">
    <source>
        <dbReference type="ARBA" id="ARBA00004167"/>
    </source>
</evidence>
<dbReference type="OrthoDB" id="2143199at2759"/>
<dbReference type="GO" id="GO:0016020">
    <property type="term" value="C:membrane"/>
    <property type="evidence" value="ECO:0007669"/>
    <property type="project" value="UniProtKB-SubCell"/>
</dbReference>
<reference evidence="4 5" key="1">
    <citation type="submission" date="2020-04" db="EMBL/GenBank/DDBJ databases">
        <title>Plant Genome Project.</title>
        <authorList>
            <person name="Zhang R.-G."/>
        </authorList>
    </citation>
    <scope>NUCLEOTIDE SEQUENCE [LARGE SCALE GENOMIC DNA]</scope>
    <source>
        <strain evidence="4">YNK0</strain>
        <tissue evidence="4">Leaf</tissue>
    </source>
</reference>
<feature type="domain" description="Malectin-like" evidence="3">
    <location>
        <begin position="27"/>
        <end position="339"/>
    </location>
</feature>
<comment type="caution">
    <text evidence="4">The sequence shown here is derived from an EMBL/GenBank/DDBJ whole genome shotgun (WGS) entry which is preliminary data.</text>
</comment>